<dbReference type="PANTHER" id="PTHR45913">
    <property type="entry name" value="EPM2A-INTERACTING PROTEIN 1"/>
    <property type="match status" value="1"/>
</dbReference>
<keyword evidence="1" id="KW-1185">Reference proteome</keyword>
<protein>
    <submittedName>
        <fullName evidence="2">DUF4371 domain-containing protein</fullName>
    </submittedName>
</protein>
<dbReference type="WBParaSite" id="TMUE_0000001465.1">
    <property type="protein sequence ID" value="TMUE_0000001465.1"/>
    <property type="gene ID" value="WBGene00297358"/>
</dbReference>
<dbReference type="Proteomes" id="UP000046395">
    <property type="component" value="Unassembled WGS sequence"/>
</dbReference>
<dbReference type="PANTHER" id="PTHR45913:SF22">
    <property type="entry name" value="SCAN BOX DOMAIN-CONTAINING PROTEIN"/>
    <property type="match status" value="1"/>
</dbReference>
<dbReference type="AlphaFoldDB" id="A0A5S6Q2L5"/>
<proteinExistence type="predicted"/>
<evidence type="ECO:0000313" key="1">
    <source>
        <dbReference type="Proteomes" id="UP000046395"/>
    </source>
</evidence>
<organism evidence="1 2">
    <name type="scientific">Trichuris muris</name>
    <name type="common">Mouse whipworm</name>
    <dbReference type="NCBI Taxonomy" id="70415"/>
    <lineage>
        <taxon>Eukaryota</taxon>
        <taxon>Metazoa</taxon>
        <taxon>Ecdysozoa</taxon>
        <taxon>Nematoda</taxon>
        <taxon>Enoplea</taxon>
        <taxon>Dorylaimia</taxon>
        <taxon>Trichinellida</taxon>
        <taxon>Trichuridae</taxon>
        <taxon>Trichuris</taxon>
    </lineage>
</organism>
<reference evidence="2" key="1">
    <citation type="submission" date="2019-12" db="UniProtKB">
        <authorList>
            <consortium name="WormBaseParasite"/>
        </authorList>
    </citation>
    <scope>IDENTIFICATION</scope>
</reference>
<sequence length="261" mass="29838">MFFVLKNFLAEKEIPLTYLISAATDGEPSMLGNQQGFLAYLKQAVPNVMTVHCVIHLAAKHLSSRLHCPLQYAVTAINKFKNMSLNVRLFRRLRDENDEEYNRLLFHSEVLCKANALNQLSKGYPRCNALNQLYAVFENVLKLFEEHAVFLYENLRKFQCDIAYLADLYSKFNEVNLLLQGDNLNLVKTEGVTSAFTTKLQMFEEDFGYSSAEFVYGSSIRLPAVFFSSSRVEDPSALMAHLDAFFQAVRPTSSRPPTQRY</sequence>
<accession>A0A5S6Q2L5</accession>
<name>A0A5S6Q2L5_TRIMR</name>
<evidence type="ECO:0000313" key="2">
    <source>
        <dbReference type="WBParaSite" id="TMUE_0000001465.1"/>
    </source>
</evidence>